<organism evidence="1">
    <name type="scientific">marine sediment metagenome</name>
    <dbReference type="NCBI Taxonomy" id="412755"/>
    <lineage>
        <taxon>unclassified sequences</taxon>
        <taxon>metagenomes</taxon>
        <taxon>ecological metagenomes</taxon>
    </lineage>
</organism>
<dbReference type="EMBL" id="BARS01027069">
    <property type="protein sequence ID" value="GAG07717.1"/>
    <property type="molecule type" value="Genomic_DNA"/>
</dbReference>
<accession>X0V8M1</accession>
<protein>
    <submittedName>
        <fullName evidence="1">Uncharacterized protein</fullName>
    </submittedName>
</protein>
<sequence length="33" mass="3522">FHGFIIPYVIHNCKLGLAGLQPGGVYDYSGPMG</sequence>
<name>X0V8M1_9ZZZZ</name>
<gene>
    <name evidence="1" type="ORF">S01H1_42558</name>
</gene>
<feature type="non-terminal residue" evidence="1">
    <location>
        <position position="1"/>
    </location>
</feature>
<proteinExistence type="predicted"/>
<comment type="caution">
    <text evidence="1">The sequence shown here is derived from an EMBL/GenBank/DDBJ whole genome shotgun (WGS) entry which is preliminary data.</text>
</comment>
<evidence type="ECO:0000313" key="1">
    <source>
        <dbReference type="EMBL" id="GAG07717.1"/>
    </source>
</evidence>
<dbReference type="AlphaFoldDB" id="X0V8M1"/>
<reference evidence="1" key="1">
    <citation type="journal article" date="2014" name="Front. Microbiol.">
        <title>High frequency of phylogenetically diverse reductive dehalogenase-homologous genes in deep subseafloor sedimentary metagenomes.</title>
        <authorList>
            <person name="Kawai M."/>
            <person name="Futagami T."/>
            <person name="Toyoda A."/>
            <person name="Takaki Y."/>
            <person name="Nishi S."/>
            <person name="Hori S."/>
            <person name="Arai W."/>
            <person name="Tsubouchi T."/>
            <person name="Morono Y."/>
            <person name="Uchiyama I."/>
            <person name="Ito T."/>
            <person name="Fujiyama A."/>
            <person name="Inagaki F."/>
            <person name="Takami H."/>
        </authorList>
    </citation>
    <scope>NUCLEOTIDE SEQUENCE</scope>
    <source>
        <strain evidence="1">Expedition CK06-06</strain>
    </source>
</reference>